<evidence type="ECO:0000256" key="2">
    <source>
        <dbReference type="SAM" id="MobiDB-lite"/>
    </source>
</evidence>
<organism evidence="3 4">
    <name type="scientific">Myriangium duriaei CBS 260.36</name>
    <dbReference type="NCBI Taxonomy" id="1168546"/>
    <lineage>
        <taxon>Eukaryota</taxon>
        <taxon>Fungi</taxon>
        <taxon>Dikarya</taxon>
        <taxon>Ascomycota</taxon>
        <taxon>Pezizomycotina</taxon>
        <taxon>Dothideomycetes</taxon>
        <taxon>Dothideomycetidae</taxon>
        <taxon>Myriangiales</taxon>
        <taxon>Myriangiaceae</taxon>
        <taxon>Myriangium</taxon>
    </lineage>
</organism>
<dbReference type="EMBL" id="ML996088">
    <property type="protein sequence ID" value="KAF2151274.1"/>
    <property type="molecule type" value="Genomic_DNA"/>
</dbReference>
<feature type="region of interest" description="Disordered" evidence="2">
    <location>
        <begin position="1"/>
        <end position="59"/>
    </location>
</feature>
<accession>A0A9P4MIP9</accession>
<reference evidence="3" key="1">
    <citation type="journal article" date="2020" name="Stud. Mycol.">
        <title>101 Dothideomycetes genomes: a test case for predicting lifestyles and emergence of pathogens.</title>
        <authorList>
            <person name="Haridas S."/>
            <person name="Albert R."/>
            <person name="Binder M."/>
            <person name="Bloem J."/>
            <person name="Labutti K."/>
            <person name="Salamov A."/>
            <person name="Andreopoulos B."/>
            <person name="Baker S."/>
            <person name="Barry K."/>
            <person name="Bills G."/>
            <person name="Bluhm B."/>
            <person name="Cannon C."/>
            <person name="Castanera R."/>
            <person name="Culley D."/>
            <person name="Daum C."/>
            <person name="Ezra D."/>
            <person name="Gonzalez J."/>
            <person name="Henrissat B."/>
            <person name="Kuo A."/>
            <person name="Liang C."/>
            <person name="Lipzen A."/>
            <person name="Lutzoni F."/>
            <person name="Magnuson J."/>
            <person name="Mondo S."/>
            <person name="Nolan M."/>
            <person name="Ohm R."/>
            <person name="Pangilinan J."/>
            <person name="Park H.-J."/>
            <person name="Ramirez L."/>
            <person name="Alfaro M."/>
            <person name="Sun H."/>
            <person name="Tritt A."/>
            <person name="Yoshinaga Y."/>
            <person name="Zwiers L.-H."/>
            <person name="Turgeon B."/>
            <person name="Goodwin S."/>
            <person name="Spatafora J."/>
            <person name="Crous P."/>
            <person name="Grigoriev I."/>
        </authorList>
    </citation>
    <scope>NUCLEOTIDE SEQUENCE</scope>
    <source>
        <strain evidence="3">CBS 260.36</strain>
    </source>
</reference>
<evidence type="ECO:0000313" key="4">
    <source>
        <dbReference type="Proteomes" id="UP000799439"/>
    </source>
</evidence>
<keyword evidence="1" id="KW-0175">Coiled coil</keyword>
<protein>
    <submittedName>
        <fullName evidence="3">Uncharacterized protein</fullName>
    </submittedName>
</protein>
<dbReference type="AlphaFoldDB" id="A0A9P4MIP9"/>
<sequence>MADYHLNDSSASPRATKLAIMSRPSSPKPDTMDAAKPCSPPPNSSPPHSETSPEDDELERQLAAVLDAERCAEENKVLTKKVASMEEAYQNLLQEKAEMELEGRKLLQEKTKLELERRTMIAAWEKKESEYYGLGVTKDQELENKDTKIKDLETKISKMRKAETYLDGAEDRILQQEKQIADERKTAVERTNHLNKTITRLREENTILKKERDHLQDEKLEFRQSLSKQEKALLNAQHDTDAFRTQLGETEKHLSDLQSVFQQHLGNRVPVPAEKLSAVDVDTILSDVMKAVAANATPSPEYSPVTQHFRRQGRPTGRRQHSLQQELDSIGEGDENFGNDDNGLPSPYLFSSPFGSSTSMEHSGVGVKMVKRRRRFSFPRYENPSFPDTIARAAPKNDSVIEVYPTLAEVIPTSSAVRATQLTKVRTMAEVNPEGDEWQRLWNRVPLKLVSPTPEVELPKVLPDLPPLTIVPTKTTAAIQPTAIESTVPTPLAPRPLELLVYSEQRKPRSPPAVASMMMMVIWWLSWSMVREAIGDERWDLWWFHAEQRLDIGRILTG</sequence>
<evidence type="ECO:0000256" key="1">
    <source>
        <dbReference type="SAM" id="Coils"/>
    </source>
</evidence>
<feature type="compositionally biased region" description="Basic residues" evidence="2">
    <location>
        <begin position="308"/>
        <end position="321"/>
    </location>
</feature>
<proteinExistence type="predicted"/>
<gene>
    <name evidence="3" type="ORF">K461DRAFT_322553</name>
</gene>
<feature type="coiled-coil region" evidence="1">
    <location>
        <begin position="68"/>
        <end position="116"/>
    </location>
</feature>
<dbReference type="Proteomes" id="UP000799439">
    <property type="component" value="Unassembled WGS sequence"/>
</dbReference>
<feature type="region of interest" description="Disordered" evidence="2">
    <location>
        <begin position="298"/>
        <end position="324"/>
    </location>
</feature>
<feature type="coiled-coil region" evidence="1">
    <location>
        <begin position="142"/>
        <end position="218"/>
    </location>
</feature>
<evidence type="ECO:0000313" key="3">
    <source>
        <dbReference type="EMBL" id="KAF2151274.1"/>
    </source>
</evidence>
<name>A0A9P4MIP9_9PEZI</name>
<comment type="caution">
    <text evidence="3">The sequence shown here is derived from an EMBL/GenBank/DDBJ whole genome shotgun (WGS) entry which is preliminary data.</text>
</comment>
<keyword evidence="4" id="KW-1185">Reference proteome</keyword>